<evidence type="ECO:0000256" key="1">
    <source>
        <dbReference type="ARBA" id="ARBA00022598"/>
    </source>
</evidence>
<dbReference type="InterPro" id="IPR004365">
    <property type="entry name" value="NA-bd_OB_tRNA"/>
</dbReference>
<accession>A0ABM4PXF8</accession>
<keyword evidence="7" id="KW-1185">Reference proteome</keyword>
<evidence type="ECO:0000313" key="8">
    <source>
        <dbReference type="RefSeq" id="XP_070481872.1"/>
    </source>
</evidence>
<dbReference type="PANTHER" id="PTHR22594">
    <property type="entry name" value="ASPARTYL/LYSYL-TRNA SYNTHETASE"/>
    <property type="match status" value="1"/>
</dbReference>
<dbReference type="InterPro" id="IPR002312">
    <property type="entry name" value="Asp/Asn-tRNA-synth_IIb"/>
</dbReference>
<keyword evidence="3" id="KW-0067">ATP-binding</keyword>
<dbReference type="InterPro" id="IPR045864">
    <property type="entry name" value="aa-tRNA-synth_II/BPL/LPL"/>
</dbReference>
<dbReference type="GeneID" id="103551043"/>
<dbReference type="PROSITE" id="PS50862">
    <property type="entry name" value="AA_TRNA_LIGASE_II"/>
    <property type="match status" value="1"/>
</dbReference>
<dbReference type="InterPro" id="IPR012340">
    <property type="entry name" value="NA-bd_OB-fold"/>
</dbReference>
<dbReference type="Pfam" id="PF01336">
    <property type="entry name" value="tRNA_anti-codon"/>
    <property type="match status" value="1"/>
</dbReference>
<dbReference type="PANTHER" id="PTHR22594:SF34">
    <property type="entry name" value="ASPARAGINE--TRNA LIGASE, MITOCHONDRIAL-RELATED"/>
    <property type="match status" value="1"/>
</dbReference>
<dbReference type="Pfam" id="PF00152">
    <property type="entry name" value="tRNA-synt_2"/>
    <property type="match status" value="1"/>
</dbReference>
<dbReference type="CDD" id="cd04318">
    <property type="entry name" value="EcAsnRS_like_N"/>
    <property type="match status" value="1"/>
</dbReference>
<evidence type="ECO:0000256" key="3">
    <source>
        <dbReference type="ARBA" id="ARBA00022840"/>
    </source>
</evidence>
<gene>
    <name evidence="8" type="primary">NARS2</name>
</gene>
<dbReference type="InterPro" id="IPR006195">
    <property type="entry name" value="aa-tRNA-synth_II"/>
</dbReference>
<evidence type="ECO:0000313" key="7">
    <source>
        <dbReference type="Proteomes" id="UP001652662"/>
    </source>
</evidence>
<dbReference type="PRINTS" id="PR01042">
    <property type="entry name" value="TRNASYNTHASP"/>
</dbReference>
<keyword evidence="4" id="KW-0648">Protein biosynthesis</keyword>
<name>A0ABM4PXF8_EQUPR</name>
<evidence type="ECO:0000259" key="6">
    <source>
        <dbReference type="PROSITE" id="PS50862"/>
    </source>
</evidence>
<evidence type="ECO:0000256" key="5">
    <source>
        <dbReference type="ARBA" id="ARBA00023146"/>
    </source>
</evidence>
<keyword evidence="2" id="KW-0547">Nucleotide-binding</keyword>
<organism evidence="7 8">
    <name type="scientific">Equus przewalskii</name>
    <name type="common">Przewalski's horse</name>
    <name type="synonym">Equus caballus przewalskii</name>
    <dbReference type="NCBI Taxonomy" id="9798"/>
    <lineage>
        <taxon>Eukaryota</taxon>
        <taxon>Metazoa</taxon>
        <taxon>Chordata</taxon>
        <taxon>Craniata</taxon>
        <taxon>Vertebrata</taxon>
        <taxon>Euteleostomi</taxon>
        <taxon>Mammalia</taxon>
        <taxon>Eutheria</taxon>
        <taxon>Laurasiatheria</taxon>
        <taxon>Perissodactyla</taxon>
        <taxon>Equidae</taxon>
        <taxon>Equus</taxon>
    </lineage>
</organism>
<feature type="domain" description="Aminoacyl-transfer RNA synthetases class-II family profile" evidence="6">
    <location>
        <begin position="156"/>
        <end position="443"/>
    </location>
</feature>
<dbReference type="SUPFAM" id="SSF50249">
    <property type="entry name" value="Nucleic acid-binding proteins"/>
    <property type="match status" value="1"/>
</dbReference>
<keyword evidence="1" id="KW-0436">Ligase</keyword>
<sequence>MLGARCLLRALRSCSSAPCPRHKPSAKLSVRDALGAQNTSGERVKVQGWIRSVRSQKEVLFLHINDGSSLESLQVVADSSFDSKELAFGSSVEVQGQLVKSPSKRQNVELKAEKIEVVGNCDAKAFPFKYKERHPLEYLRQYPHLRCRTNVLGSILRVRSEATAAIHSFFKDSGFVHIHTPIITSNDCEGAGELFRVEPSSKVKVPEENFFNVPAFLTVSGQLHLEVMSGAFTQVFTFGPTFRAENSQSRRHLAEFYMVEAEISFVESLQDLMQVMERLFKTATMLVLSNCPEDIELCHRFIAPGQKIRTYAKKQLFNWGVDLHTEHEKFLVKHCGNIPVFVVNYPLALKPFYMRDNEDGPQHTVAAVDLLVPGVGELFGGSLREERYHFLEQRLARSGLTEAYQWYLDLRRFGSVPHGGFGMGFERYLQCILGIDNIKDVIPFPRFTHSCLL</sequence>
<dbReference type="SUPFAM" id="SSF55681">
    <property type="entry name" value="Class II aaRS and biotin synthetases"/>
    <property type="match status" value="1"/>
</dbReference>
<evidence type="ECO:0000256" key="2">
    <source>
        <dbReference type="ARBA" id="ARBA00022741"/>
    </source>
</evidence>
<evidence type="ECO:0000256" key="4">
    <source>
        <dbReference type="ARBA" id="ARBA00022917"/>
    </source>
</evidence>
<reference evidence="8" key="1">
    <citation type="submission" date="2025-08" db="UniProtKB">
        <authorList>
            <consortium name="RefSeq"/>
        </authorList>
    </citation>
    <scope>IDENTIFICATION</scope>
    <source>
        <tissue evidence="8">Blood</tissue>
    </source>
</reference>
<proteinExistence type="predicted"/>
<dbReference type="InterPro" id="IPR004364">
    <property type="entry name" value="Aa-tRNA-synt_II"/>
</dbReference>
<protein>
    <submittedName>
        <fullName evidence="8">Asparaginyl-tRNA synthetase isoform X3</fullName>
    </submittedName>
</protein>
<dbReference type="RefSeq" id="XP_070481872.1">
    <property type="nucleotide sequence ID" value="XM_070625771.1"/>
</dbReference>
<dbReference type="CDD" id="cd00776">
    <property type="entry name" value="AsxRS_core"/>
    <property type="match status" value="1"/>
</dbReference>
<dbReference type="Gene3D" id="2.40.50.140">
    <property type="entry name" value="Nucleic acid-binding proteins"/>
    <property type="match status" value="1"/>
</dbReference>
<keyword evidence="5" id="KW-0030">Aminoacyl-tRNA synthetase</keyword>
<dbReference type="Gene3D" id="3.30.930.10">
    <property type="entry name" value="Bira Bifunctional Protein, Domain 2"/>
    <property type="match status" value="1"/>
</dbReference>
<dbReference type="Proteomes" id="UP001652662">
    <property type="component" value="Chromosome 6"/>
</dbReference>